<dbReference type="EMBL" id="MT142514">
    <property type="protein sequence ID" value="QJA83604.1"/>
    <property type="molecule type" value="Genomic_DNA"/>
</dbReference>
<proteinExistence type="predicted"/>
<evidence type="ECO:0000313" key="2">
    <source>
        <dbReference type="EMBL" id="QJA91178.1"/>
    </source>
</evidence>
<evidence type="ECO:0000313" key="1">
    <source>
        <dbReference type="EMBL" id="QJA83604.1"/>
    </source>
</evidence>
<sequence>MLYTYECLEHGEFDVNLKLDKMTRTRKCPECGEKMGKNIPYGFCQCGCGEKTKISNRTDSKKDWIFGEPRKFVNGHNGRLVTGEKHYSYKDGIIGYRSNDRRSNGIRKRSSLHIQKAEIVLGRKLKKLEIAHHFDGDKLNNANANLIICENQAYHLLLHQRNRAHIVCGNANWRKCVICKQYDDPRNLYISPSNRVRHRSCFNKKQIEWKRGRDYYASL</sequence>
<reference evidence="1" key="1">
    <citation type="submission" date="2020-03" db="EMBL/GenBank/DDBJ databases">
        <title>The deep terrestrial virosphere.</title>
        <authorList>
            <person name="Holmfeldt K."/>
            <person name="Nilsson E."/>
            <person name="Simone D."/>
            <person name="Lopez-Fernandez M."/>
            <person name="Wu X."/>
            <person name="de Brujin I."/>
            <person name="Lundin D."/>
            <person name="Andersson A."/>
            <person name="Bertilsson S."/>
            <person name="Dopson M."/>
        </authorList>
    </citation>
    <scope>NUCLEOTIDE SEQUENCE</scope>
    <source>
        <strain evidence="1">MM415A00270</strain>
        <strain evidence="2">MM415B03443</strain>
    </source>
</reference>
<organism evidence="1">
    <name type="scientific">viral metagenome</name>
    <dbReference type="NCBI Taxonomy" id="1070528"/>
    <lineage>
        <taxon>unclassified sequences</taxon>
        <taxon>metagenomes</taxon>
        <taxon>organismal metagenomes</taxon>
    </lineage>
</organism>
<dbReference type="AlphaFoldDB" id="A0A6M3KQ37"/>
<protein>
    <submittedName>
        <fullName evidence="1">Uncharacterized protein</fullName>
    </submittedName>
</protein>
<name>A0A6M3KQ37_9ZZZZ</name>
<dbReference type="EMBL" id="MT142967">
    <property type="protein sequence ID" value="QJA91178.1"/>
    <property type="molecule type" value="Genomic_DNA"/>
</dbReference>
<accession>A0A6M3KQ37</accession>
<dbReference type="Gene3D" id="3.90.75.20">
    <property type="match status" value="1"/>
</dbReference>
<gene>
    <name evidence="1" type="ORF">MM415A00270_0012</name>
    <name evidence="2" type="ORF">MM415B03443_0009</name>
</gene>